<feature type="compositionally biased region" description="Low complexity" evidence="1">
    <location>
        <begin position="254"/>
        <end position="263"/>
    </location>
</feature>
<dbReference type="Proteomes" id="UP000076722">
    <property type="component" value="Unassembled WGS sequence"/>
</dbReference>
<evidence type="ECO:0000313" key="4">
    <source>
        <dbReference type="Proteomes" id="UP000076722"/>
    </source>
</evidence>
<dbReference type="OrthoDB" id="3257342at2759"/>
<feature type="compositionally biased region" description="Polar residues" evidence="1">
    <location>
        <begin position="153"/>
        <end position="172"/>
    </location>
</feature>
<proteinExistence type="predicted"/>
<feature type="compositionally biased region" description="Basic residues" evidence="1">
    <location>
        <begin position="102"/>
        <end position="111"/>
    </location>
</feature>
<dbReference type="EMBL" id="KV419401">
    <property type="protein sequence ID" value="KZS95692.1"/>
    <property type="molecule type" value="Genomic_DNA"/>
</dbReference>
<evidence type="ECO:0000259" key="2">
    <source>
        <dbReference type="Pfam" id="PF20149"/>
    </source>
</evidence>
<protein>
    <recommendedName>
        <fullName evidence="2">DUF6532 domain-containing protein</fullName>
    </recommendedName>
</protein>
<dbReference type="Pfam" id="PF20149">
    <property type="entry name" value="DUF6532"/>
    <property type="match status" value="1"/>
</dbReference>
<gene>
    <name evidence="3" type="ORF">SISNIDRAFT_464681</name>
</gene>
<feature type="compositionally biased region" description="Basic and acidic residues" evidence="1">
    <location>
        <begin position="88"/>
        <end position="97"/>
    </location>
</feature>
<feature type="domain" description="DUF6532" evidence="2">
    <location>
        <begin position="317"/>
        <end position="515"/>
    </location>
</feature>
<evidence type="ECO:0000313" key="3">
    <source>
        <dbReference type="EMBL" id="KZS95692.1"/>
    </source>
</evidence>
<reference evidence="3 4" key="1">
    <citation type="journal article" date="2016" name="Mol. Biol. Evol.">
        <title>Comparative Genomics of Early-Diverging Mushroom-Forming Fungi Provides Insights into the Origins of Lignocellulose Decay Capabilities.</title>
        <authorList>
            <person name="Nagy L.G."/>
            <person name="Riley R."/>
            <person name="Tritt A."/>
            <person name="Adam C."/>
            <person name="Daum C."/>
            <person name="Floudas D."/>
            <person name="Sun H."/>
            <person name="Yadav J.S."/>
            <person name="Pangilinan J."/>
            <person name="Larsson K.H."/>
            <person name="Matsuura K."/>
            <person name="Barry K."/>
            <person name="Labutti K."/>
            <person name="Kuo R."/>
            <person name="Ohm R.A."/>
            <person name="Bhattacharya S.S."/>
            <person name="Shirouzu T."/>
            <person name="Yoshinaga Y."/>
            <person name="Martin F.M."/>
            <person name="Grigoriev I.V."/>
            <person name="Hibbett D.S."/>
        </authorList>
    </citation>
    <scope>NUCLEOTIDE SEQUENCE [LARGE SCALE GENOMIC DNA]</scope>
    <source>
        <strain evidence="3 4">HHB9708</strain>
    </source>
</reference>
<feature type="compositionally biased region" description="Basic residues" evidence="1">
    <location>
        <begin position="212"/>
        <end position="229"/>
    </location>
</feature>
<feature type="compositionally biased region" description="Low complexity" evidence="1">
    <location>
        <begin position="112"/>
        <end position="123"/>
    </location>
</feature>
<sequence>MCCFRPLEVAQDLKQYAQLGILLERTECVCQKLQVIPSEDDDDYHHRRGHHEHNDLDDIFNSSPEKPQEEPEQEEPEVSTGRLKKRTDKTQQHDKEVAVAQKRAKAKKTKQPKTTTAKAIQQARDLLASVEEDTTSSSPEESRTSHTHKNKAKTFTTPSSVVQEDNANTIDLTKTPPKKTAKEKRSAASAAYNDTLRKRVGNSTALMSPQRKERHKTPSPSKRPQKLIYRHPDNVHRNKSPFQKIRDRVRRRSSSQAPSSPSPIKRHRNADPDDSEGAHTPDPESPQSKKHKGANTARDTPRLCEYKGDTRICLGRARVHFTAIMGEQGAFFDDPEDASFVATECFDEALHFFNKTILLDDRMIQVITSKESNLRNVAKTICKGGFASTFGLGSAPKDVEKNKEIMAKLEVKHGYLWEEAPTPGVPGSGKNLYRNPLISTIISKVFFSGQKRNVIAAVFPMMFHPVPIPAIALACTVMENCMDEWGDGGTCTDLHFKGDQYKSKYFKHIKRLQDFSASSPVRRQRLKDIQMELYEAGRASAKLLNIDIVIDDPFEEADYAVDDPVP</sequence>
<accession>A0A164X6Y6</accession>
<dbReference type="InterPro" id="IPR045341">
    <property type="entry name" value="DUF6532"/>
</dbReference>
<dbReference type="STRING" id="1314777.A0A164X6Y6"/>
<organism evidence="3 4">
    <name type="scientific">Sistotremastrum niveocremeum HHB9708</name>
    <dbReference type="NCBI Taxonomy" id="1314777"/>
    <lineage>
        <taxon>Eukaryota</taxon>
        <taxon>Fungi</taxon>
        <taxon>Dikarya</taxon>
        <taxon>Basidiomycota</taxon>
        <taxon>Agaricomycotina</taxon>
        <taxon>Agaricomycetes</taxon>
        <taxon>Sistotremastrales</taxon>
        <taxon>Sistotremastraceae</taxon>
        <taxon>Sertulicium</taxon>
        <taxon>Sertulicium niveocremeum</taxon>
    </lineage>
</organism>
<feature type="region of interest" description="Disordered" evidence="1">
    <location>
        <begin position="40"/>
        <end position="301"/>
    </location>
</feature>
<name>A0A164X6Y6_9AGAM</name>
<keyword evidence="4" id="KW-1185">Reference proteome</keyword>
<dbReference type="AlphaFoldDB" id="A0A164X6Y6"/>
<evidence type="ECO:0000256" key="1">
    <source>
        <dbReference type="SAM" id="MobiDB-lite"/>
    </source>
</evidence>